<evidence type="ECO:0000313" key="2">
    <source>
        <dbReference type="EnsemblPlants" id="KQJ85673"/>
    </source>
</evidence>
<dbReference type="EnsemblPlants" id="KQJ85673">
    <property type="protein sequence ID" value="KQJ85673"/>
    <property type="gene ID" value="BRADI_4g00925v3"/>
</dbReference>
<dbReference type="FunCoup" id="A0A0Q3P9N6">
    <property type="interactions" value="1"/>
</dbReference>
<reference evidence="1 2" key="1">
    <citation type="journal article" date="2010" name="Nature">
        <title>Genome sequencing and analysis of the model grass Brachypodium distachyon.</title>
        <authorList>
            <consortium name="International Brachypodium Initiative"/>
        </authorList>
    </citation>
    <scope>NUCLEOTIDE SEQUENCE [LARGE SCALE GENOMIC DNA]</scope>
    <source>
        <strain evidence="1 2">Bd21</strain>
    </source>
</reference>
<protein>
    <submittedName>
        <fullName evidence="1 2">Uncharacterized protein</fullName>
    </submittedName>
</protein>
<dbReference type="ExpressionAtlas" id="A0A0Q3P9N6">
    <property type="expression patterns" value="baseline"/>
</dbReference>
<accession>A0A0Q3P9N6</accession>
<sequence length="67" mass="7830">MEDMVDESVDEYLDIVGKTFGSEDDGFDFYNSYALEKGFSVRKSYVEWDEANQEIILRKMGGFLRKD</sequence>
<dbReference type="EMBL" id="CM000883">
    <property type="protein sequence ID" value="KQJ85673.1"/>
    <property type="molecule type" value="Genomic_DNA"/>
</dbReference>
<evidence type="ECO:0000313" key="1">
    <source>
        <dbReference type="EMBL" id="KQJ85673.1"/>
    </source>
</evidence>
<dbReference type="Gramene" id="KQJ85673">
    <property type="protein sequence ID" value="KQJ85673"/>
    <property type="gene ID" value="BRADI_4g00925v3"/>
</dbReference>
<reference evidence="1" key="2">
    <citation type="submission" date="2017-06" db="EMBL/GenBank/DDBJ databases">
        <title>WGS assembly of Brachypodium distachyon.</title>
        <authorList>
            <consortium name="The International Brachypodium Initiative"/>
            <person name="Lucas S."/>
            <person name="Harmon-Smith M."/>
            <person name="Lail K."/>
            <person name="Tice H."/>
            <person name="Grimwood J."/>
            <person name="Bruce D."/>
            <person name="Barry K."/>
            <person name="Shu S."/>
            <person name="Lindquist E."/>
            <person name="Wang M."/>
            <person name="Pitluck S."/>
            <person name="Vogel J.P."/>
            <person name="Garvin D.F."/>
            <person name="Mockler T.C."/>
            <person name="Schmutz J."/>
            <person name="Rokhsar D."/>
            <person name="Bevan M.W."/>
        </authorList>
    </citation>
    <scope>NUCLEOTIDE SEQUENCE</scope>
    <source>
        <strain evidence="1">Bd21</strain>
    </source>
</reference>
<reference evidence="2" key="3">
    <citation type="submission" date="2018-08" db="UniProtKB">
        <authorList>
            <consortium name="EnsemblPlants"/>
        </authorList>
    </citation>
    <scope>IDENTIFICATION</scope>
    <source>
        <strain evidence="2">cv. Bd21</strain>
    </source>
</reference>
<dbReference type="OrthoDB" id="681366at2759"/>
<organism evidence="1">
    <name type="scientific">Brachypodium distachyon</name>
    <name type="common">Purple false brome</name>
    <name type="synonym">Trachynia distachya</name>
    <dbReference type="NCBI Taxonomy" id="15368"/>
    <lineage>
        <taxon>Eukaryota</taxon>
        <taxon>Viridiplantae</taxon>
        <taxon>Streptophyta</taxon>
        <taxon>Embryophyta</taxon>
        <taxon>Tracheophyta</taxon>
        <taxon>Spermatophyta</taxon>
        <taxon>Magnoliopsida</taxon>
        <taxon>Liliopsida</taxon>
        <taxon>Poales</taxon>
        <taxon>Poaceae</taxon>
        <taxon>BOP clade</taxon>
        <taxon>Pooideae</taxon>
        <taxon>Stipodae</taxon>
        <taxon>Brachypodieae</taxon>
        <taxon>Brachypodium</taxon>
    </lineage>
</organism>
<dbReference type="InParanoid" id="A0A0Q3P9N6"/>
<evidence type="ECO:0000313" key="3">
    <source>
        <dbReference type="Proteomes" id="UP000008810"/>
    </source>
</evidence>
<dbReference type="AlphaFoldDB" id="A0A0Q3P9N6"/>
<dbReference type="PANTHER" id="PTHR46328:SF40">
    <property type="entry name" value="FAR1 DOMAIN-CONTAINING PROTEIN"/>
    <property type="match status" value="1"/>
</dbReference>
<keyword evidence="3" id="KW-1185">Reference proteome</keyword>
<dbReference type="Proteomes" id="UP000008810">
    <property type="component" value="Chromosome 4"/>
</dbReference>
<proteinExistence type="predicted"/>
<gene>
    <name evidence="1" type="ORF">BRADI_4g00925v3</name>
</gene>
<dbReference type="PANTHER" id="PTHR46328">
    <property type="entry name" value="FAR-RED IMPAIRED RESPONSIVE (FAR1) FAMILY PROTEIN-RELATED"/>
    <property type="match status" value="1"/>
</dbReference>
<name>A0A0Q3P9N6_BRADI</name>